<evidence type="ECO:0000313" key="1">
    <source>
        <dbReference type="EMBL" id="SVD78807.1"/>
    </source>
</evidence>
<proteinExistence type="predicted"/>
<protein>
    <submittedName>
        <fullName evidence="1">Uncharacterized protein</fullName>
    </submittedName>
</protein>
<organism evidence="1">
    <name type="scientific">marine metagenome</name>
    <dbReference type="NCBI Taxonomy" id="408172"/>
    <lineage>
        <taxon>unclassified sequences</taxon>
        <taxon>metagenomes</taxon>
        <taxon>ecological metagenomes</taxon>
    </lineage>
</organism>
<dbReference type="AlphaFoldDB" id="A0A382Y642"/>
<dbReference type="EMBL" id="UINC01173289">
    <property type="protein sequence ID" value="SVD78807.1"/>
    <property type="molecule type" value="Genomic_DNA"/>
</dbReference>
<feature type="non-terminal residue" evidence="1">
    <location>
        <position position="1"/>
    </location>
</feature>
<feature type="non-terminal residue" evidence="1">
    <location>
        <position position="266"/>
    </location>
</feature>
<reference evidence="1" key="1">
    <citation type="submission" date="2018-05" db="EMBL/GenBank/DDBJ databases">
        <authorList>
            <person name="Lanie J.A."/>
            <person name="Ng W.-L."/>
            <person name="Kazmierczak K.M."/>
            <person name="Andrzejewski T.M."/>
            <person name="Davidsen T.M."/>
            <person name="Wayne K.J."/>
            <person name="Tettelin H."/>
            <person name="Glass J.I."/>
            <person name="Rusch D."/>
            <person name="Podicherti R."/>
            <person name="Tsui H.-C.T."/>
            <person name="Winkler M.E."/>
        </authorList>
    </citation>
    <scope>NUCLEOTIDE SEQUENCE</scope>
</reference>
<name>A0A382Y642_9ZZZZ</name>
<gene>
    <name evidence="1" type="ORF">METZ01_LOCUS431661</name>
</gene>
<accession>A0A382Y642</accession>
<sequence>QTYSSNAYRKIVGLSTSNLATNGKTLNYGSGVSSSYYSQDLDADENNGDLYVTYREFSGRLRQYERLSDGTYCATSSCYNQIYSGAAYGISVEVHDNYVYHSAYYYLSSYGGMKRMSTGLSGGVTTLWGSYSGGQYKGSIAVTDDADIYVSSNYAYSYSSFSNYQDAVYFWDSGDYGSVPTKTLGPKPPYLAVLTTPTINAEDAVGLKMSFKSSFNFYYMYEGAYMEISKDGGSTWTYVDNGHLSGNKYYGTTYATYDNPLDITRA</sequence>